<accession>A0ABU8U4G2</accession>
<feature type="domain" description="HTH luxR-type" evidence="2">
    <location>
        <begin position="290"/>
        <end position="339"/>
    </location>
</feature>
<protein>
    <submittedName>
        <fullName evidence="3">Helix-turn-helix transcriptional regulator</fullName>
    </submittedName>
</protein>
<gene>
    <name evidence="3" type="ORF">WKI68_18010</name>
</gene>
<evidence type="ECO:0000259" key="2">
    <source>
        <dbReference type="SMART" id="SM00421"/>
    </source>
</evidence>
<dbReference type="InterPro" id="IPR016032">
    <property type="entry name" value="Sig_transdc_resp-reg_C-effctor"/>
</dbReference>
<organism evidence="3 4">
    <name type="scientific">Streptomyces caledonius</name>
    <dbReference type="NCBI Taxonomy" id="3134107"/>
    <lineage>
        <taxon>Bacteria</taxon>
        <taxon>Bacillati</taxon>
        <taxon>Actinomycetota</taxon>
        <taxon>Actinomycetes</taxon>
        <taxon>Kitasatosporales</taxon>
        <taxon>Streptomycetaceae</taxon>
        <taxon>Streptomyces</taxon>
    </lineage>
</organism>
<comment type="caution">
    <text evidence="3">The sequence shown here is derived from an EMBL/GenBank/DDBJ whole genome shotgun (WGS) entry which is preliminary data.</text>
</comment>
<name>A0ABU8U4G2_9ACTN</name>
<dbReference type="EMBL" id="JBBKAM010000002">
    <property type="protein sequence ID" value="MEJ8642778.1"/>
    <property type="molecule type" value="Genomic_DNA"/>
</dbReference>
<keyword evidence="4" id="KW-1185">Reference proteome</keyword>
<dbReference type="InterPro" id="IPR051797">
    <property type="entry name" value="TrmB-like"/>
</dbReference>
<feature type="region of interest" description="Disordered" evidence="1">
    <location>
        <begin position="369"/>
        <end position="400"/>
    </location>
</feature>
<evidence type="ECO:0000313" key="4">
    <source>
        <dbReference type="Proteomes" id="UP001382904"/>
    </source>
</evidence>
<dbReference type="SMART" id="SM00421">
    <property type="entry name" value="HTH_LUXR"/>
    <property type="match status" value="1"/>
</dbReference>
<evidence type="ECO:0000313" key="3">
    <source>
        <dbReference type="EMBL" id="MEJ8642778.1"/>
    </source>
</evidence>
<evidence type="ECO:0000256" key="1">
    <source>
        <dbReference type="SAM" id="MobiDB-lite"/>
    </source>
</evidence>
<reference evidence="3 4" key="1">
    <citation type="submission" date="2024-03" db="EMBL/GenBank/DDBJ databases">
        <title>Novel Streptomyces species of biotechnological and ecological value are a feature of Machair soil.</title>
        <authorList>
            <person name="Prole J.R."/>
            <person name="Goodfellow M."/>
            <person name="Allenby N."/>
            <person name="Ward A.C."/>
        </authorList>
    </citation>
    <scope>NUCLEOTIDE SEQUENCE [LARGE SCALE GENOMIC DNA]</scope>
    <source>
        <strain evidence="3 4">MS1.HAVA.3</strain>
    </source>
</reference>
<dbReference type="CDD" id="cd06170">
    <property type="entry name" value="LuxR_C_like"/>
    <property type="match status" value="1"/>
</dbReference>
<dbReference type="InterPro" id="IPR036388">
    <property type="entry name" value="WH-like_DNA-bd_sf"/>
</dbReference>
<dbReference type="SUPFAM" id="SSF46894">
    <property type="entry name" value="C-terminal effector domain of the bipartite response regulators"/>
    <property type="match status" value="1"/>
</dbReference>
<proteinExistence type="predicted"/>
<dbReference type="Proteomes" id="UP001382904">
    <property type="component" value="Unassembled WGS sequence"/>
</dbReference>
<sequence>MPAEETGAAGAARAAGAAGSVGELTPAARRLYAYAVERHAFDAAEATEALGVRAAAAITELAAAHLLQRAPGTGQDRWSAVAPRAAAARALAPLALLVRETHDEMDRLRGRLEALVPAYEAGTAHRDLSGSGRLELVTDLGAVRGLIAELVAACERELLTSQPGGGRPLETLEESIGRDESLLTRGVRMRTIYQHTARYSRPTAAYVERVTALGAQVRTLGDGLMRMLIFDDHTGLMAVPDRSGAALVVREPSVVHFMTSAFERSWLGAEPFPTTVGPDAARSISDELRQTIVRLLSEGLEDKVIARRLGMSERTCQRHIAEIMRAVGAKSRFQAGYLLSSAPSPRRRIREGRPSTALQAAVPVVVGAQRRAADAGQPDKGVREGTGVGQEGPPRAQRQG</sequence>
<dbReference type="PANTHER" id="PTHR34293:SF1">
    <property type="entry name" value="HTH-TYPE TRANSCRIPTIONAL REGULATOR TRMBL2"/>
    <property type="match status" value="1"/>
</dbReference>
<dbReference type="Pfam" id="PF00196">
    <property type="entry name" value="GerE"/>
    <property type="match status" value="1"/>
</dbReference>
<dbReference type="Gene3D" id="1.10.10.10">
    <property type="entry name" value="Winged helix-like DNA-binding domain superfamily/Winged helix DNA-binding domain"/>
    <property type="match status" value="1"/>
</dbReference>
<dbReference type="PANTHER" id="PTHR34293">
    <property type="entry name" value="HTH-TYPE TRANSCRIPTIONAL REGULATOR TRMBL2"/>
    <property type="match status" value="1"/>
</dbReference>
<dbReference type="InterPro" id="IPR000792">
    <property type="entry name" value="Tscrpt_reg_LuxR_C"/>
</dbReference>